<evidence type="ECO:0000313" key="3">
    <source>
        <dbReference type="Proteomes" id="UP000594459"/>
    </source>
</evidence>
<dbReference type="EMBL" id="CP064654">
    <property type="protein sequence ID" value="QPC98730.1"/>
    <property type="molecule type" value="Genomic_DNA"/>
</dbReference>
<keyword evidence="1" id="KW-1133">Transmembrane helix</keyword>
<feature type="transmembrane region" description="Helical" evidence="1">
    <location>
        <begin position="12"/>
        <end position="30"/>
    </location>
</feature>
<dbReference type="RefSeq" id="WP_200981734.1">
    <property type="nucleotide sequence ID" value="NZ_CP064654.1"/>
</dbReference>
<reference evidence="2 3" key="1">
    <citation type="submission" date="2020-11" db="EMBL/GenBank/DDBJ databases">
        <title>The genome sequence of Erythrobacter sp. 6D36.</title>
        <authorList>
            <person name="Liu Y."/>
        </authorList>
    </citation>
    <scope>NUCLEOTIDE SEQUENCE [LARGE SCALE GENOMIC DNA]</scope>
    <source>
        <strain evidence="2 3">6D36</strain>
    </source>
</reference>
<accession>A0A7S8IUT7</accession>
<sequence length="243" mass="26203">MDNWNRRESLRVLGAGGILMLAGLALPMPLRATTAVRSVPNGGFRLTRLLERELFDGASLRVERSWSCRFSVAGRGMLVEGADLDCLVSAPPALGALAEMERNRKGTGPFPALLDASGRIADSASEPMVDATKVIDAALAVLSHKGAKGAELIDARRALSQLTAAAQQSLSEVPADLFFPLEETRTLQREIEIAPGTEGRIDVETRSSADPATGLLVTTERRIMTRIGEDERLAREVWSLSRL</sequence>
<keyword evidence="1" id="KW-0812">Transmembrane</keyword>
<keyword evidence="1" id="KW-0472">Membrane</keyword>
<proteinExistence type="predicted"/>
<protein>
    <submittedName>
        <fullName evidence="2">Uncharacterized protein</fullName>
    </submittedName>
</protein>
<dbReference type="Proteomes" id="UP000594459">
    <property type="component" value="Chromosome"/>
</dbReference>
<dbReference type="AlphaFoldDB" id="A0A7S8IUT7"/>
<gene>
    <name evidence="2" type="ORF">IRL76_12960</name>
</gene>
<dbReference type="KEGG" id="qso:IRL76_12960"/>
<evidence type="ECO:0000256" key="1">
    <source>
        <dbReference type="SAM" id="Phobius"/>
    </source>
</evidence>
<organism evidence="2 3">
    <name type="scientific">Qipengyuania soli</name>
    <dbReference type="NCBI Taxonomy" id="2782568"/>
    <lineage>
        <taxon>Bacteria</taxon>
        <taxon>Pseudomonadati</taxon>
        <taxon>Pseudomonadota</taxon>
        <taxon>Alphaproteobacteria</taxon>
        <taxon>Sphingomonadales</taxon>
        <taxon>Erythrobacteraceae</taxon>
        <taxon>Qipengyuania</taxon>
    </lineage>
</organism>
<evidence type="ECO:0000313" key="2">
    <source>
        <dbReference type="EMBL" id="QPC98730.1"/>
    </source>
</evidence>
<name>A0A7S8IUT7_9SPHN</name>
<keyword evidence="3" id="KW-1185">Reference proteome</keyword>